<accession>A0A176VJM6</accession>
<name>A0A176VJM6_MARPO</name>
<reference evidence="2" key="1">
    <citation type="submission" date="2016-03" db="EMBL/GenBank/DDBJ databases">
        <title>Mechanisms controlling the formation of the plant cell surface in tip-growing cells are functionally conserved among land plants.</title>
        <authorList>
            <person name="Honkanen S."/>
            <person name="Jones V.A."/>
            <person name="Morieri G."/>
            <person name="Champion C."/>
            <person name="Hetherington A.J."/>
            <person name="Kelly S."/>
            <person name="Saint-Marcoux D."/>
            <person name="Proust H."/>
            <person name="Prescott H."/>
            <person name="Dolan L."/>
        </authorList>
    </citation>
    <scope>NUCLEOTIDE SEQUENCE [LARGE SCALE GENOMIC DNA]</scope>
    <source>
        <tissue evidence="2">Whole gametophyte</tissue>
    </source>
</reference>
<dbReference type="EMBL" id="LVLJ01003592">
    <property type="protein sequence ID" value="OAE20613.1"/>
    <property type="molecule type" value="Genomic_DNA"/>
</dbReference>
<protein>
    <submittedName>
        <fullName evidence="2">Uncharacterized protein</fullName>
    </submittedName>
</protein>
<sequence length="121" mass="13548">MGVRKKPRVASQTKSRVRVGDPTRPQSKYEKHRKAPSVEAYDVGSIRGPVKGKDVPLRQQKCERLVKRLTDRKTNPRRVKEGIWLANLGAASSSSSALGSNWTEPMDDGLATDLRMGSRRY</sequence>
<feature type="region of interest" description="Disordered" evidence="1">
    <location>
        <begin position="93"/>
        <end position="121"/>
    </location>
</feature>
<evidence type="ECO:0000256" key="1">
    <source>
        <dbReference type="SAM" id="MobiDB-lite"/>
    </source>
</evidence>
<evidence type="ECO:0000313" key="3">
    <source>
        <dbReference type="Proteomes" id="UP000077202"/>
    </source>
</evidence>
<comment type="caution">
    <text evidence="2">The sequence shown here is derived from an EMBL/GenBank/DDBJ whole genome shotgun (WGS) entry which is preliminary data.</text>
</comment>
<proteinExistence type="predicted"/>
<dbReference type="Proteomes" id="UP000077202">
    <property type="component" value="Unassembled WGS sequence"/>
</dbReference>
<evidence type="ECO:0000313" key="2">
    <source>
        <dbReference type="EMBL" id="OAE20613.1"/>
    </source>
</evidence>
<keyword evidence="3" id="KW-1185">Reference proteome</keyword>
<gene>
    <name evidence="2" type="ORF">AXG93_517s1280</name>
</gene>
<organism evidence="2 3">
    <name type="scientific">Marchantia polymorpha subsp. ruderalis</name>
    <dbReference type="NCBI Taxonomy" id="1480154"/>
    <lineage>
        <taxon>Eukaryota</taxon>
        <taxon>Viridiplantae</taxon>
        <taxon>Streptophyta</taxon>
        <taxon>Embryophyta</taxon>
        <taxon>Marchantiophyta</taxon>
        <taxon>Marchantiopsida</taxon>
        <taxon>Marchantiidae</taxon>
        <taxon>Marchantiales</taxon>
        <taxon>Marchantiaceae</taxon>
        <taxon>Marchantia</taxon>
    </lineage>
</organism>
<feature type="region of interest" description="Disordered" evidence="1">
    <location>
        <begin position="1"/>
        <end position="57"/>
    </location>
</feature>
<dbReference type="AlphaFoldDB" id="A0A176VJM6"/>